<dbReference type="RefSeq" id="WP_200353104.1">
    <property type="nucleotide sequence ID" value="NZ_BAABHZ010000002.1"/>
</dbReference>
<dbReference type="PANTHER" id="PTHR34654:SF1">
    <property type="entry name" value="RNA-BINDING PROTEIN KHPA"/>
    <property type="match status" value="1"/>
</dbReference>
<reference evidence="3" key="1">
    <citation type="submission" date="2021-01" db="EMBL/GenBank/DDBJ databases">
        <title>Modified the classification status of verrucomicrobia.</title>
        <authorList>
            <person name="Feng X."/>
        </authorList>
    </citation>
    <scope>NUCLEOTIDE SEQUENCE</scope>
    <source>
        <strain evidence="3">JCM 18052</strain>
    </source>
</reference>
<comment type="caution">
    <text evidence="3">The sequence shown here is derived from an EMBL/GenBank/DDBJ whole genome shotgun (WGS) entry which is preliminary data.</text>
</comment>
<keyword evidence="1" id="KW-0963">Cytoplasm</keyword>
<name>A0A934VE18_9BACT</name>
<dbReference type="PANTHER" id="PTHR34654">
    <property type="entry name" value="UPF0109 PROTEIN SCO5592"/>
    <property type="match status" value="1"/>
</dbReference>
<dbReference type="EMBL" id="JAENIK010000013">
    <property type="protein sequence ID" value="MBK1818154.1"/>
    <property type="molecule type" value="Genomic_DNA"/>
</dbReference>
<gene>
    <name evidence="3" type="ORF">JIN84_21200</name>
</gene>
<accession>A0A934VE18</accession>
<evidence type="ECO:0000313" key="3">
    <source>
        <dbReference type="EMBL" id="MBK1818154.1"/>
    </source>
</evidence>
<proteinExistence type="predicted"/>
<dbReference type="InterPro" id="IPR020627">
    <property type="entry name" value="KhpA"/>
</dbReference>
<dbReference type="Proteomes" id="UP000600139">
    <property type="component" value="Unassembled WGS sequence"/>
</dbReference>
<evidence type="ECO:0000256" key="2">
    <source>
        <dbReference type="ARBA" id="ARBA00022884"/>
    </source>
</evidence>
<dbReference type="AlphaFoldDB" id="A0A934VE18"/>
<dbReference type="GO" id="GO:0003723">
    <property type="term" value="F:RNA binding"/>
    <property type="evidence" value="ECO:0007669"/>
    <property type="project" value="UniProtKB-KW"/>
</dbReference>
<protein>
    <submittedName>
        <fullName evidence="3">KH domain-containing protein</fullName>
    </submittedName>
</protein>
<evidence type="ECO:0000256" key="1">
    <source>
        <dbReference type="ARBA" id="ARBA00022490"/>
    </source>
</evidence>
<keyword evidence="4" id="KW-1185">Reference proteome</keyword>
<dbReference type="Pfam" id="PF13083">
    <property type="entry name" value="KH_KhpA-B"/>
    <property type="match status" value="1"/>
</dbReference>
<organism evidence="3 4">
    <name type="scientific">Luteolibacter yonseiensis</name>
    <dbReference type="NCBI Taxonomy" id="1144680"/>
    <lineage>
        <taxon>Bacteria</taxon>
        <taxon>Pseudomonadati</taxon>
        <taxon>Verrucomicrobiota</taxon>
        <taxon>Verrucomicrobiia</taxon>
        <taxon>Verrucomicrobiales</taxon>
        <taxon>Verrucomicrobiaceae</taxon>
        <taxon>Luteolibacter</taxon>
    </lineage>
</organism>
<evidence type="ECO:0000313" key="4">
    <source>
        <dbReference type="Proteomes" id="UP000600139"/>
    </source>
</evidence>
<sequence>MPTRASKIASSLKQIGDIHVNDVDLRGLLNTDIEELEISRSLRRLGRIRVTDWEFSDVLPAVKKVANQEVHVMDFLRRTANYKVMDWDFRVSGTEGSRKPEEEITDSPEIRALIVRLKGFLQYLVLHLVEKPELARIRVSPLQPRGLRFRLVLVKKDVSTLIGREGQTAAAIRGMMKAAARSHGVDILLQIHSHEEEADDR</sequence>
<keyword evidence="2" id="KW-0694">RNA-binding</keyword>